<dbReference type="NCBIfam" id="TIGR01411">
    <property type="entry name" value="tatAE"/>
    <property type="match status" value="1"/>
</dbReference>
<dbReference type="GO" id="GO:0043953">
    <property type="term" value="P:protein transport by the Tat complex"/>
    <property type="evidence" value="ECO:0007669"/>
    <property type="project" value="UniProtKB-UniRule"/>
</dbReference>
<keyword evidence="5 9" id="KW-0653">Protein transport</keyword>
<protein>
    <recommendedName>
        <fullName evidence="9">Sec-independent protein translocase protein TatA</fullName>
    </recommendedName>
</protein>
<dbReference type="OrthoDB" id="9800908at2"/>
<dbReference type="RefSeq" id="WP_102330922.1">
    <property type="nucleotide sequence ID" value="NZ_CP058566.2"/>
</dbReference>
<gene>
    <name evidence="9" type="primary">tatA</name>
    <name evidence="10" type="ORF">JP09_006335</name>
</gene>
<feature type="transmembrane region" description="Helical" evidence="9">
    <location>
        <begin position="6"/>
        <end position="24"/>
    </location>
</feature>
<evidence type="ECO:0000256" key="8">
    <source>
        <dbReference type="ARBA" id="ARBA00023136"/>
    </source>
</evidence>
<dbReference type="Proteomes" id="UP000235653">
    <property type="component" value="Unassembled WGS sequence"/>
</dbReference>
<dbReference type="GO" id="GO:0033281">
    <property type="term" value="C:TAT protein transport complex"/>
    <property type="evidence" value="ECO:0007669"/>
    <property type="project" value="UniProtKB-UniRule"/>
</dbReference>
<keyword evidence="2 9" id="KW-0813">Transport</keyword>
<accession>A0A2P5P6I4</accession>
<keyword evidence="4 9" id="KW-0812">Transmembrane</keyword>
<evidence type="ECO:0000313" key="10">
    <source>
        <dbReference type="EMBL" id="PPD57912.1"/>
    </source>
</evidence>
<dbReference type="Gene3D" id="1.20.5.3310">
    <property type="match status" value="1"/>
</dbReference>
<dbReference type="PANTHER" id="PTHR42982">
    <property type="entry name" value="SEC-INDEPENDENT PROTEIN TRANSLOCASE PROTEIN TATA"/>
    <property type="match status" value="1"/>
</dbReference>
<evidence type="ECO:0000256" key="3">
    <source>
        <dbReference type="ARBA" id="ARBA00022475"/>
    </source>
</evidence>
<keyword evidence="6 9" id="KW-1133">Transmembrane helix</keyword>
<evidence type="ECO:0000313" key="11">
    <source>
        <dbReference type="Proteomes" id="UP000235653"/>
    </source>
</evidence>
<dbReference type="EMBL" id="JQAN02000010">
    <property type="protein sequence ID" value="PPD57912.1"/>
    <property type="molecule type" value="Genomic_DNA"/>
</dbReference>
<comment type="similarity">
    <text evidence="9">Belongs to the TatA/E family.</text>
</comment>
<evidence type="ECO:0000256" key="5">
    <source>
        <dbReference type="ARBA" id="ARBA00022927"/>
    </source>
</evidence>
<dbReference type="InterPro" id="IPR006312">
    <property type="entry name" value="TatA/E"/>
</dbReference>
<dbReference type="HAMAP" id="MF_00236">
    <property type="entry name" value="TatA_E"/>
    <property type="match status" value="1"/>
</dbReference>
<dbReference type="Pfam" id="PF02416">
    <property type="entry name" value="TatA_B_E"/>
    <property type="match status" value="1"/>
</dbReference>
<evidence type="ECO:0000256" key="4">
    <source>
        <dbReference type="ARBA" id="ARBA00022692"/>
    </source>
</evidence>
<evidence type="ECO:0000256" key="7">
    <source>
        <dbReference type="ARBA" id="ARBA00023010"/>
    </source>
</evidence>
<comment type="subunit">
    <text evidence="9">Forms a complex with TatC.</text>
</comment>
<evidence type="ECO:0000256" key="2">
    <source>
        <dbReference type="ARBA" id="ARBA00022448"/>
    </source>
</evidence>
<evidence type="ECO:0000256" key="9">
    <source>
        <dbReference type="HAMAP-Rule" id="MF_00236"/>
    </source>
</evidence>
<name>A0A2P5P6I4_9CHLR</name>
<keyword evidence="8 9" id="KW-0472">Membrane</keyword>
<sequence length="94" mass="10005">MRLGPPEIILILVVVILIFGVGKLPQIGKSLGEGLKSFKQGVAGEGEEAKNTEATETVAEQPKAEVAEMDAPAKVSEEDLTAFKKWQADQAKKG</sequence>
<evidence type="ECO:0000256" key="1">
    <source>
        <dbReference type="ARBA" id="ARBA00004162"/>
    </source>
</evidence>
<dbReference type="PANTHER" id="PTHR42982:SF1">
    <property type="entry name" value="SEC-INDEPENDENT PROTEIN TRANSLOCASE PROTEIN TATA"/>
    <property type="match status" value="1"/>
</dbReference>
<reference evidence="10 11" key="1">
    <citation type="journal article" date="2017" name="ISME J.">
        <title>Grape pomace compost harbors organohalide-respiring Dehalogenimonas species with novel reductive dehalogenase genes.</title>
        <authorList>
            <person name="Yang Y."/>
            <person name="Higgins S.A."/>
            <person name="Yan J."/>
            <person name="Simsir B."/>
            <person name="Chourey K."/>
            <person name="Iyer R."/>
            <person name="Hettich R.L."/>
            <person name="Baldwin B."/>
            <person name="Ogles D.M."/>
            <person name="Loffler F.E."/>
        </authorList>
    </citation>
    <scope>NUCLEOTIDE SEQUENCE [LARGE SCALE GENOMIC DNA]</scope>
    <source>
        <strain evidence="10 11">GP</strain>
    </source>
</reference>
<dbReference type="AlphaFoldDB" id="A0A2P5P6I4"/>
<comment type="subcellular location">
    <subcellularLocation>
        <location evidence="1 9">Cell membrane</location>
        <topology evidence="1 9">Single-pass membrane protein</topology>
    </subcellularLocation>
</comment>
<organism evidence="10 11">
    <name type="scientific">Dehalogenimonas etheniformans</name>
    <dbReference type="NCBI Taxonomy" id="1536648"/>
    <lineage>
        <taxon>Bacteria</taxon>
        <taxon>Bacillati</taxon>
        <taxon>Chloroflexota</taxon>
        <taxon>Dehalococcoidia</taxon>
        <taxon>Dehalococcoidales</taxon>
        <taxon>Dehalococcoidaceae</taxon>
        <taxon>Dehalogenimonas</taxon>
    </lineage>
</organism>
<dbReference type="InterPro" id="IPR003369">
    <property type="entry name" value="TatA/B/E"/>
</dbReference>
<comment type="function">
    <text evidence="9">Part of the twin-arginine translocation (Tat) system that transports large folded proteins containing a characteristic twin-arginine motif in their signal peptide across membranes. TatA could form the protein-conducting channel of the Tat system.</text>
</comment>
<comment type="caution">
    <text evidence="10">The sequence shown here is derived from an EMBL/GenBank/DDBJ whole genome shotgun (WGS) entry which is preliminary data.</text>
</comment>
<dbReference type="GO" id="GO:0008320">
    <property type="term" value="F:protein transmembrane transporter activity"/>
    <property type="evidence" value="ECO:0007669"/>
    <property type="project" value="UniProtKB-UniRule"/>
</dbReference>
<keyword evidence="3 9" id="KW-1003">Cell membrane</keyword>
<keyword evidence="7 9" id="KW-0811">Translocation</keyword>
<keyword evidence="11" id="KW-1185">Reference proteome</keyword>
<proteinExistence type="inferred from homology"/>
<evidence type="ECO:0000256" key="6">
    <source>
        <dbReference type="ARBA" id="ARBA00022989"/>
    </source>
</evidence>